<dbReference type="Proteomes" id="UP000284706">
    <property type="component" value="Unassembled WGS sequence"/>
</dbReference>
<sequence length="365" mass="39762">AAHIARLAAADEALRRAVLIDAATEALKPVDYTRPPKAEHSKLSQTGHAILDVVEQRIEACLLKIKQAPTLATLDFAEDELIRVQVVFDSVKQIVASSRILSQGLSHCALELGGSVSNERGSTERDAVIVFSGPNGISCGAWSAVLAIIMNTASNNDTMMKFIESRCLVAGIDSKQQMHGCALLEGIGIESKSDSAKAIAAGFNYQDDVNAGVSRDDVEAAPEEEEVYSESSPTVDASENFQRAVQKASHPLKLLHKLLDDSQLPTTQMSATHTPMFSTTHAIFRGLQEELRDILRALPPSTSPRLIQALTDAHGKLGEYYHNLITESPYYLWSSHPHISYLVLEDEFRDDASLSSDLEASKQRL</sequence>
<gene>
    <name evidence="1" type="ORF">CVT26_012859</name>
</gene>
<proteinExistence type="predicted"/>
<comment type="caution">
    <text evidence="1">The sequence shown here is derived from an EMBL/GenBank/DDBJ whole genome shotgun (WGS) entry which is preliminary data.</text>
</comment>
<protein>
    <submittedName>
        <fullName evidence="1">Uncharacterized protein</fullName>
    </submittedName>
</protein>
<evidence type="ECO:0000313" key="2">
    <source>
        <dbReference type="Proteomes" id="UP000284706"/>
    </source>
</evidence>
<reference evidence="1 2" key="1">
    <citation type="journal article" date="2018" name="Evol. Lett.">
        <title>Horizontal gene cluster transfer increased hallucinogenic mushroom diversity.</title>
        <authorList>
            <person name="Reynolds H.T."/>
            <person name="Vijayakumar V."/>
            <person name="Gluck-Thaler E."/>
            <person name="Korotkin H.B."/>
            <person name="Matheny P.B."/>
            <person name="Slot J.C."/>
        </authorList>
    </citation>
    <scope>NUCLEOTIDE SEQUENCE [LARGE SCALE GENOMIC DNA]</scope>
    <source>
        <strain evidence="1 2">SRW20</strain>
    </source>
</reference>
<dbReference type="OrthoDB" id="1607513at2759"/>
<accession>A0A409WVC4</accession>
<dbReference type="STRING" id="231916.A0A409WVC4"/>
<evidence type="ECO:0000313" key="1">
    <source>
        <dbReference type="EMBL" id="PPQ82480.1"/>
    </source>
</evidence>
<name>A0A409WVC4_9AGAR</name>
<dbReference type="InParanoid" id="A0A409WVC4"/>
<feature type="non-terminal residue" evidence="1">
    <location>
        <position position="1"/>
    </location>
</feature>
<organism evidence="1 2">
    <name type="scientific">Gymnopilus dilepis</name>
    <dbReference type="NCBI Taxonomy" id="231916"/>
    <lineage>
        <taxon>Eukaryota</taxon>
        <taxon>Fungi</taxon>
        <taxon>Dikarya</taxon>
        <taxon>Basidiomycota</taxon>
        <taxon>Agaricomycotina</taxon>
        <taxon>Agaricomycetes</taxon>
        <taxon>Agaricomycetidae</taxon>
        <taxon>Agaricales</taxon>
        <taxon>Agaricineae</taxon>
        <taxon>Hymenogastraceae</taxon>
        <taxon>Gymnopilus</taxon>
    </lineage>
</organism>
<dbReference type="AlphaFoldDB" id="A0A409WVC4"/>
<dbReference type="EMBL" id="NHYE01004743">
    <property type="protein sequence ID" value="PPQ82480.1"/>
    <property type="molecule type" value="Genomic_DNA"/>
</dbReference>
<keyword evidence="2" id="KW-1185">Reference proteome</keyword>